<evidence type="ECO:0000313" key="2">
    <source>
        <dbReference type="Proteomes" id="UP000321456"/>
    </source>
</evidence>
<name>A0A5C8V7F9_9FLAO</name>
<dbReference type="Pfam" id="PF12836">
    <property type="entry name" value="HHH_3"/>
    <property type="match status" value="2"/>
</dbReference>
<evidence type="ECO:0000313" key="1">
    <source>
        <dbReference type="EMBL" id="TXN36728.1"/>
    </source>
</evidence>
<dbReference type="InterPro" id="IPR010994">
    <property type="entry name" value="RuvA_2-like"/>
</dbReference>
<sequence length="288" mass="33265">MNNFKSHFKFNKQERSGIFFLLLIIVVLQGVHLFIKAKPYDTESKIAVNTLVQSKLDSLKKSALQKEELKTFSFNPNYISDYKGYTLGISPEALDRLFAFREQGKFVNSAEEFQQVTKISDSLLKVIAPLFKFPKWKQKAKYASSYSNNSTKKKTIQVADINSATEEDLKTISGIGEKLSSRIIKFRDRLGGFLEDEQLYDVYGLDVEVVERALNKFKVLNPPKVEKININKASVEEMSRLVYINRKLAQEIVKHREMHGRYKSLDELKHVPTFPLDRIARIKLYLTL</sequence>
<dbReference type="Gene3D" id="1.10.150.280">
    <property type="entry name" value="AF1531-like domain"/>
    <property type="match status" value="2"/>
</dbReference>
<organism evidence="1 2">
    <name type="scientific">Flagellimonas hymeniacidonis</name>
    <dbReference type="NCBI Taxonomy" id="2603628"/>
    <lineage>
        <taxon>Bacteria</taxon>
        <taxon>Pseudomonadati</taxon>
        <taxon>Bacteroidota</taxon>
        <taxon>Flavobacteriia</taxon>
        <taxon>Flavobacteriales</taxon>
        <taxon>Flavobacteriaceae</taxon>
        <taxon>Flagellimonas</taxon>
    </lineage>
</organism>
<keyword evidence="2" id="KW-1185">Reference proteome</keyword>
<dbReference type="AlphaFoldDB" id="A0A5C8V7F9"/>
<gene>
    <name evidence="1" type="ORF">FVB32_00135</name>
</gene>
<comment type="caution">
    <text evidence="1">The sequence shown here is derived from an EMBL/GenBank/DDBJ whole genome shotgun (WGS) entry which is preliminary data.</text>
</comment>
<dbReference type="SUPFAM" id="SSF47781">
    <property type="entry name" value="RuvA domain 2-like"/>
    <property type="match status" value="2"/>
</dbReference>
<accession>A0A5C8V7F9</accession>
<dbReference type="RefSeq" id="WP_147740562.1">
    <property type="nucleotide sequence ID" value="NZ_VRUR01000001.1"/>
</dbReference>
<dbReference type="PANTHER" id="PTHR21180:SF32">
    <property type="entry name" value="ENDONUCLEASE_EXONUCLEASE_PHOSPHATASE FAMILY DOMAIN-CONTAINING PROTEIN 1"/>
    <property type="match status" value="1"/>
</dbReference>
<dbReference type="PANTHER" id="PTHR21180">
    <property type="entry name" value="ENDONUCLEASE/EXONUCLEASE/PHOSPHATASE FAMILY DOMAIN-CONTAINING PROTEIN 1"/>
    <property type="match status" value="1"/>
</dbReference>
<proteinExistence type="predicted"/>
<dbReference type="Proteomes" id="UP000321456">
    <property type="component" value="Unassembled WGS sequence"/>
</dbReference>
<protein>
    <submittedName>
        <fullName evidence="1">Helix-hairpin-helix domain-containing protein</fullName>
    </submittedName>
</protein>
<reference evidence="1 2" key="1">
    <citation type="submission" date="2019-08" db="EMBL/GenBank/DDBJ databases">
        <title>Professor.</title>
        <authorList>
            <person name="Park J.S."/>
        </authorList>
    </citation>
    <scope>NUCLEOTIDE SEQUENCE [LARGE SCALE GENOMIC DNA]</scope>
    <source>
        <strain evidence="1 2">176CP5-101</strain>
    </source>
</reference>
<dbReference type="InterPro" id="IPR051675">
    <property type="entry name" value="Endo/Exo/Phosphatase_dom_1"/>
</dbReference>
<dbReference type="EMBL" id="VRUR01000001">
    <property type="protein sequence ID" value="TXN36728.1"/>
    <property type="molecule type" value="Genomic_DNA"/>
</dbReference>